<evidence type="ECO:0000313" key="8">
    <source>
        <dbReference type="EMBL" id="MDT0338149.1"/>
    </source>
</evidence>
<evidence type="ECO:0000256" key="3">
    <source>
        <dbReference type="ARBA" id="ARBA00022723"/>
    </source>
</evidence>
<accession>A0AAE4K8W6</accession>
<dbReference type="PRINTS" id="PR00359">
    <property type="entry name" value="BP450"/>
</dbReference>
<keyword evidence="5 7" id="KW-0408">Iron</keyword>
<dbReference type="GO" id="GO:0004497">
    <property type="term" value="F:monooxygenase activity"/>
    <property type="evidence" value="ECO:0007669"/>
    <property type="project" value="UniProtKB-KW"/>
</dbReference>
<name>A0AAE4K8W6_9BURK</name>
<dbReference type="CDD" id="cd20625">
    <property type="entry name" value="CYP164-like"/>
    <property type="match status" value="1"/>
</dbReference>
<evidence type="ECO:0000256" key="6">
    <source>
        <dbReference type="ARBA" id="ARBA00023033"/>
    </source>
</evidence>
<dbReference type="InterPro" id="IPR002397">
    <property type="entry name" value="Cyt_P450_B"/>
</dbReference>
<dbReference type="SUPFAM" id="SSF48264">
    <property type="entry name" value="Cytochrome P450"/>
    <property type="match status" value="1"/>
</dbReference>
<keyword evidence="6 7" id="KW-0503">Monooxygenase</keyword>
<keyword evidence="4 7" id="KW-0560">Oxidoreductase</keyword>
<gene>
    <name evidence="8" type="ORF">RJN63_14990</name>
</gene>
<evidence type="ECO:0000256" key="2">
    <source>
        <dbReference type="ARBA" id="ARBA00022617"/>
    </source>
</evidence>
<evidence type="ECO:0000256" key="5">
    <source>
        <dbReference type="ARBA" id="ARBA00023004"/>
    </source>
</evidence>
<dbReference type="EMBL" id="JAVRAA010000007">
    <property type="protein sequence ID" value="MDT0338149.1"/>
    <property type="molecule type" value="Genomic_DNA"/>
</dbReference>
<proteinExistence type="inferred from homology"/>
<dbReference type="PROSITE" id="PS00086">
    <property type="entry name" value="CYTOCHROME_P450"/>
    <property type="match status" value="1"/>
</dbReference>
<evidence type="ECO:0000256" key="4">
    <source>
        <dbReference type="ARBA" id="ARBA00023002"/>
    </source>
</evidence>
<dbReference type="GO" id="GO:0016705">
    <property type="term" value="F:oxidoreductase activity, acting on paired donors, with incorporation or reduction of molecular oxygen"/>
    <property type="evidence" value="ECO:0007669"/>
    <property type="project" value="InterPro"/>
</dbReference>
<dbReference type="FunFam" id="1.10.630.10:FF:000018">
    <property type="entry name" value="Cytochrome P450 monooxygenase"/>
    <property type="match status" value="1"/>
</dbReference>
<keyword evidence="3 7" id="KW-0479">Metal-binding</keyword>
<keyword evidence="2 7" id="KW-0349">Heme</keyword>
<dbReference type="PANTHER" id="PTHR46696:SF1">
    <property type="entry name" value="CYTOCHROME P450 YJIB-RELATED"/>
    <property type="match status" value="1"/>
</dbReference>
<reference evidence="8" key="1">
    <citation type="submission" date="2023-02" db="EMBL/GenBank/DDBJ databases">
        <title>Description of Herbaspirillum huttiense subsp. nephrolepsisexaltata and Herbaspirillum huttiense subsp. lycopersicon.</title>
        <authorList>
            <person name="Poudel M."/>
            <person name="Sharma A."/>
            <person name="Goss E."/>
            <person name="Tapia J.H."/>
            <person name="Harmon C.M."/>
            <person name="Jones J.B."/>
        </authorList>
    </citation>
    <scope>NUCLEOTIDE SEQUENCE</scope>
    <source>
        <strain evidence="8">NC40101</strain>
    </source>
</reference>
<dbReference type="GO" id="GO:0020037">
    <property type="term" value="F:heme binding"/>
    <property type="evidence" value="ECO:0007669"/>
    <property type="project" value="InterPro"/>
</dbReference>
<comment type="caution">
    <text evidence="8">The sequence shown here is derived from an EMBL/GenBank/DDBJ whole genome shotgun (WGS) entry which is preliminary data.</text>
</comment>
<dbReference type="GO" id="GO:0005506">
    <property type="term" value="F:iron ion binding"/>
    <property type="evidence" value="ECO:0007669"/>
    <property type="project" value="InterPro"/>
</dbReference>
<dbReference type="InterPro" id="IPR036396">
    <property type="entry name" value="Cyt_P450_sf"/>
</dbReference>
<dbReference type="AlphaFoldDB" id="A0AAE4K8W6"/>
<evidence type="ECO:0000256" key="1">
    <source>
        <dbReference type="ARBA" id="ARBA00010617"/>
    </source>
</evidence>
<sequence length="388" mass="43006">MPLHWSTAHCGGPWVITGYEEVAAALRDPRFSVRRAARWINSGLGESGNGQQDEAQRQFKRLFSRSLLFLDGRAHRRLRGVLNPGFKPADLQARRGDITALAQRLADDIVADPQAARSFDFIARFARPLPALVIAQLLGLPDRVPAEFIDWAADLAAFIGSPTPDVTQTLAAQQAMRNLCDFFSQALARADELPEACLLRGLLQAHASGQLNRNELLAQCCTLLFAGYETTRNLLGNGVLALLQDPAQWAALKSRQADPAALRLAVREMLRHDSPVQYTGRRLLQDVTLAGQRLQRGQLAILHIGQANHDARRFRDPQRFDIRRDEGMHLSFGQGPHVCLGAALTQLEAEIAFSVLMQRLPTLSLADETPVWQGNATYRALDRLSVFF</sequence>
<dbReference type="RefSeq" id="WP_311434920.1">
    <property type="nucleotide sequence ID" value="NZ_JBCGUI010000007.1"/>
</dbReference>
<dbReference type="Pfam" id="PF00067">
    <property type="entry name" value="p450"/>
    <property type="match status" value="1"/>
</dbReference>
<dbReference type="InterPro" id="IPR017972">
    <property type="entry name" value="Cyt_P450_CS"/>
</dbReference>
<dbReference type="Gene3D" id="1.10.630.10">
    <property type="entry name" value="Cytochrome P450"/>
    <property type="match status" value="1"/>
</dbReference>
<dbReference type="InterPro" id="IPR001128">
    <property type="entry name" value="Cyt_P450"/>
</dbReference>
<protein>
    <submittedName>
        <fullName evidence="8">Cytochrome P450</fullName>
    </submittedName>
</protein>
<comment type="similarity">
    <text evidence="1 7">Belongs to the cytochrome P450 family.</text>
</comment>
<evidence type="ECO:0000256" key="7">
    <source>
        <dbReference type="RuleBase" id="RU000461"/>
    </source>
</evidence>
<dbReference type="PANTHER" id="PTHR46696">
    <property type="entry name" value="P450, PUTATIVE (EUROFUNG)-RELATED"/>
    <property type="match status" value="1"/>
</dbReference>
<organism evidence="8">
    <name type="scientific">Herbaspirillum huttiense subsp. nephrolepidis</name>
    <dbReference type="NCBI Taxonomy" id="3075126"/>
    <lineage>
        <taxon>Bacteria</taxon>
        <taxon>Pseudomonadati</taxon>
        <taxon>Pseudomonadota</taxon>
        <taxon>Betaproteobacteria</taxon>
        <taxon>Burkholderiales</taxon>
        <taxon>Oxalobacteraceae</taxon>
        <taxon>Herbaspirillum</taxon>
    </lineage>
</organism>